<protein>
    <submittedName>
        <fullName evidence="2">Mitochondrial protein</fullName>
    </submittedName>
</protein>
<evidence type="ECO:0000259" key="1">
    <source>
        <dbReference type="Pfam" id="PF07727"/>
    </source>
</evidence>
<dbReference type="Gramene" id="OIT40671">
    <property type="protein sequence ID" value="OIT40671"/>
    <property type="gene ID" value="A4A49_05612"/>
</dbReference>
<dbReference type="SUPFAM" id="SSF56672">
    <property type="entry name" value="DNA/RNA polymerases"/>
    <property type="match status" value="1"/>
</dbReference>
<organism evidence="2 3">
    <name type="scientific">Nicotiana attenuata</name>
    <name type="common">Coyote tobacco</name>
    <dbReference type="NCBI Taxonomy" id="49451"/>
    <lineage>
        <taxon>Eukaryota</taxon>
        <taxon>Viridiplantae</taxon>
        <taxon>Streptophyta</taxon>
        <taxon>Embryophyta</taxon>
        <taxon>Tracheophyta</taxon>
        <taxon>Spermatophyta</taxon>
        <taxon>Magnoliopsida</taxon>
        <taxon>eudicotyledons</taxon>
        <taxon>Gunneridae</taxon>
        <taxon>Pentapetalae</taxon>
        <taxon>asterids</taxon>
        <taxon>lamiids</taxon>
        <taxon>Solanales</taxon>
        <taxon>Solanaceae</taxon>
        <taxon>Nicotianoideae</taxon>
        <taxon>Nicotianeae</taxon>
        <taxon>Nicotiana</taxon>
    </lineage>
</organism>
<dbReference type="Proteomes" id="UP000187609">
    <property type="component" value="Unassembled WGS sequence"/>
</dbReference>
<accession>A0A314LG00</accession>
<dbReference type="PANTHER" id="PTHR11439">
    <property type="entry name" value="GAG-POL-RELATED RETROTRANSPOSON"/>
    <property type="match status" value="1"/>
</dbReference>
<name>A0A314LG00_NICAT</name>
<feature type="domain" description="Reverse transcriptase Ty1/copia-type" evidence="1">
    <location>
        <begin position="1"/>
        <end position="113"/>
    </location>
</feature>
<dbReference type="STRING" id="49451.A0A314LG00"/>
<proteinExistence type="predicted"/>
<dbReference type="AlphaFoldDB" id="A0A314LG00"/>
<evidence type="ECO:0000313" key="2">
    <source>
        <dbReference type="EMBL" id="OIT40671.1"/>
    </source>
</evidence>
<sequence>MWNKRLADVLLSLGFLGSKTDSSLFYMLNADEKFFYLVYVDDILLLGSNSAHIAALISKLQTQFAIRDLGKLSYFLGIEANWTHEGLHLSHGKYVTNLLNRVEMGSCGPVSTQTSSSSKLSTTDGSPFHDQTLYKSTVGALQYLTYTIPDIAYAVNKVSHFMHCLLDSHWVAIKCILRYVKATSHGLFLSHGSYTLVHGYSDSDWGGDIDDRKSTTRFTIFLGSHLISWASRK</sequence>
<dbReference type="EMBL" id="MJEQ01000009">
    <property type="protein sequence ID" value="OIT40671.1"/>
    <property type="molecule type" value="Genomic_DNA"/>
</dbReference>
<dbReference type="Pfam" id="PF07727">
    <property type="entry name" value="RVT_2"/>
    <property type="match status" value="1"/>
</dbReference>
<evidence type="ECO:0000313" key="3">
    <source>
        <dbReference type="Proteomes" id="UP000187609"/>
    </source>
</evidence>
<dbReference type="InterPro" id="IPR013103">
    <property type="entry name" value="RVT_2"/>
</dbReference>
<gene>
    <name evidence="2" type="ORF">A4A49_05612</name>
</gene>
<reference evidence="2" key="1">
    <citation type="submission" date="2016-11" db="EMBL/GenBank/DDBJ databases">
        <title>The genome of Nicotiana attenuata.</title>
        <authorList>
            <person name="Xu S."/>
            <person name="Brockmoeller T."/>
            <person name="Gaquerel E."/>
            <person name="Navarro A."/>
            <person name="Kuhl H."/>
            <person name="Gase K."/>
            <person name="Ling Z."/>
            <person name="Zhou W."/>
            <person name="Kreitzer C."/>
            <person name="Stanke M."/>
            <person name="Tang H."/>
            <person name="Lyons E."/>
            <person name="Pandey P."/>
            <person name="Pandey S.P."/>
            <person name="Timmermann B."/>
            <person name="Baldwin I.T."/>
        </authorList>
    </citation>
    <scope>NUCLEOTIDE SEQUENCE [LARGE SCALE GENOMIC DNA]</scope>
    <source>
        <strain evidence="2">UT</strain>
    </source>
</reference>
<dbReference type="InterPro" id="IPR043502">
    <property type="entry name" value="DNA/RNA_pol_sf"/>
</dbReference>
<keyword evidence="3" id="KW-1185">Reference proteome</keyword>
<comment type="caution">
    <text evidence="2">The sequence shown here is derived from an EMBL/GenBank/DDBJ whole genome shotgun (WGS) entry which is preliminary data.</text>
</comment>
<dbReference type="PANTHER" id="PTHR11439:SF455">
    <property type="entry name" value="RLK (RECEPTOR-LIKE PROTEIN KINASE) 8, PUTATIVE-RELATED"/>
    <property type="match status" value="1"/>
</dbReference>